<evidence type="ECO:0000313" key="2">
    <source>
        <dbReference type="EMBL" id="CBG91472.1"/>
    </source>
</evidence>
<feature type="domain" description="DUF4765" evidence="1">
    <location>
        <begin position="13"/>
        <end position="1126"/>
    </location>
</feature>
<name>D2TQZ7_CITRI</name>
<dbReference type="STRING" id="637910.ROD_47811"/>
<dbReference type="HOGENOM" id="CLU_009477_0_0_6"/>
<dbReference type="AlphaFoldDB" id="D2TQZ7"/>
<dbReference type="OrthoDB" id="6630571at2"/>
<protein>
    <submittedName>
        <fullName evidence="2">T3SS effector protein EspN2-2</fullName>
    </submittedName>
</protein>
<dbReference type="InterPro" id="IPR031886">
    <property type="entry name" value="DUF4765"/>
</dbReference>
<keyword evidence="3" id="KW-1185">Reference proteome</keyword>
<accession>D2TQZ7</accession>
<dbReference type="eggNOG" id="ENOG5033S1G">
    <property type="taxonomic scope" value="Bacteria"/>
</dbReference>
<dbReference type="EMBL" id="FN543502">
    <property type="protein sequence ID" value="CBG91472.1"/>
    <property type="molecule type" value="Genomic_DNA"/>
</dbReference>
<dbReference type="Pfam" id="PF15962">
    <property type="entry name" value="DUF4765"/>
    <property type="match status" value="1"/>
</dbReference>
<dbReference type="Proteomes" id="UP000001889">
    <property type="component" value="Chromosome"/>
</dbReference>
<reference evidence="2 3" key="1">
    <citation type="journal article" date="2010" name="J. Bacteriol.">
        <title>The Citrobacter rodentium genome sequence reveals convergent evolution with human pathogenic Escherichia coli.</title>
        <authorList>
            <person name="Petty N.K."/>
            <person name="Bulgin R."/>
            <person name="Crepin V.F."/>
            <person name="Cerdeno-Tarraga A.M."/>
            <person name="Schroeder G.N."/>
            <person name="Quail M.A."/>
            <person name="Lennard N."/>
            <person name="Corton C."/>
            <person name="Barron A."/>
            <person name="Clark L."/>
            <person name="Toribio A.L."/>
            <person name="Parkhill J."/>
            <person name="Dougan G."/>
            <person name="Frankel G."/>
            <person name="Thomson N.R."/>
        </authorList>
    </citation>
    <scope>NUCLEOTIDE SEQUENCE [LARGE SCALE GENOMIC DNA]</scope>
    <source>
        <strain evidence="2 3">ICC168</strain>
    </source>
</reference>
<gene>
    <name evidence="2" type="primary">espN2-2</name>
    <name evidence="2" type="ordered locus">ROD_47811</name>
</gene>
<dbReference type="KEGG" id="cro:ROD_47811"/>
<organism evidence="2 3">
    <name type="scientific">Citrobacter rodentium (strain ICC168)</name>
    <name type="common">Citrobacter freundii biotype 4280</name>
    <dbReference type="NCBI Taxonomy" id="637910"/>
    <lineage>
        <taxon>Bacteria</taxon>
        <taxon>Pseudomonadati</taxon>
        <taxon>Pseudomonadota</taxon>
        <taxon>Gammaproteobacteria</taxon>
        <taxon>Enterobacterales</taxon>
        <taxon>Enterobacteriaceae</taxon>
        <taxon>Citrobacter</taxon>
    </lineage>
</organism>
<evidence type="ECO:0000313" key="3">
    <source>
        <dbReference type="Proteomes" id="UP000001889"/>
    </source>
</evidence>
<evidence type="ECO:0000259" key="1">
    <source>
        <dbReference type="Pfam" id="PF15962"/>
    </source>
</evidence>
<proteinExistence type="predicted"/>
<sequence length="1126" mass="128652">MPPIVYNTLHAPTSLSKTEDIKSWDTEKYLKTLSKFNNDNIFNDQISKITEKQYDFDKTATNENYYNLNLYDIYFQPCSNIIEENITRILQFQYSNSPTFRRLVNYHTDNLPNYDINKCQIYITNTFAYNKKEDSVSELFIALDEKGNFIVPKTESLEEISPEKILLNFFLKHISNPDILGYDDIDTYTNIIFKELSPQAIAHTSKSFQHASVRDKYKLYDCENSTKQIDNIEQVISKGSTLQKEFFDSYIKNKELDPIPSQKKGIQFKKIALNGLLLTSGLFQTLNNNQHSGNSNSLDKINVRHSRSLPEEHSAPAETKSSSIVKGINEFILKKAASLYNLLTNLELELQLENYIRGYHELLAFSQTGIWTRNGRDAARNYIVEIMKQHFYKFEIEYNSGRVVFFQDFIEKHREYEYNIYETFARDIIVHPLPFDLDYAPPEKGGIIRSEPANHYMQTVRQKFSHSAPLHFDNLYGKESIFLSVALHDLKSNKKLSKRDFEHLFKIAQLVIHHLSKDGGDKILCSSYGVKYHRLILNEIVTRCKHHQRHINESIIEKISLAIITNNDLSNQIKSKILKLNSQKNYCNPWLMILATEKQLSWAEAHYKAQKHIESHIQDCELLGLMDTNKMVRDAITGFIHQINEITESSWMSSEEQHAKKILALEMFKTKISTLNGGQGFVYGFNKVIQEGLGGLIELSFDIDDEWHHRALSSLSPASRNGLHLLGTIWNIVMSAVPGFNALAGTSSILNHAVVEKSTDVCSYIQDAIRIGMEAVPVAESKFTKKSSNSKYIGLRFVEEKINKNLINEPLQRGSSYRVIESIENTDFIYQKITKKILELMTTENNELYSATGFNNENYGYYKRSGDGFYRKQHSFQPLSKETPNKITYNNRELELIKESNSEIYCGTFTDNGKNSIVKFYKSSDGSFYQAEGLKGGGLIRHTDKPYSELKEGDIGYDEELLDITDDSPELEETLPAISEDLYPSEEENVQNIYSKFKSGDIEAGMTEVTLCRGTIASQAENIVSYSTAGGAEIANPNVNPVSEDIAKLQIKSGRIEPEYTTDISVADRFSRGHHLVIVKVRVKYLTRGSISESGWIIPQNAPIEPVGLIDRTYGQPENIQQANAS</sequence>
<dbReference type="RefSeq" id="WP_012908650.1">
    <property type="nucleotide sequence ID" value="NC_013716.1"/>
</dbReference>